<comment type="caution">
    <text evidence="1">The sequence shown here is derived from an EMBL/GenBank/DDBJ whole genome shotgun (WGS) entry which is preliminary data.</text>
</comment>
<name>A0A852V6K8_9ACTN</name>
<organism evidence="1 2">
    <name type="scientific">Streptosporangium sandarakinum</name>
    <dbReference type="NCBI Taxonomy" id="1260955"/>
    <lineage>
        <taxon>Bacteria</taxon>
        <taxon>Bacillati</taxon>
        <taxon>Actinomycetota</taxon>
        <taxon>Actinomycetes</taxon>
        <taxon>Streptosporangiales</taxon>
        <taxon>Streptosporangiaceae</taxon>
        <taxon>Streptosporangium</taxon>
    </lineage>
</organism>
<reference evidence="1 2" key="1">
    <citation type="submission" date="2020-07" db="EMBL/GenBank/DDBJ databases">
        <title>Sequencing the genomes of 1000 actinobacteria strains.</title>
        <authorList>
            <person name="Klenk H.-P."/>
        </authorList>
    </citation>
    <scope>NUCLEOTIDE SEQUENCE [LARGE SCALE GENOMIC DNA]</scope>
    <source>
        <strain evidence="1 2">DSM 45763</strain>
    </source>
</reference>
<dbReference type="RefSeq" id="WP_179827431.1">
    <property type="nucleotide sequence ID" value="NZ_CP192034.1"/>
</dbReference>
<proteinExistence type="predicted"/>
<keyword evidence="2" id="KW-1185">Reference proteome</keyword>
<dbReference type="AlphaFoldDB" id="A0A852V6K8"/>
<gene>
    <name evidence="1" type="ORF">HDA43_005967</name>
</gene>
<evidence type="ECO:0000313" key="1">
    <source>
        <dbReference type="EMBL" id="NYF43740.1"/>
    </source>
</evidence>
<dbReference type="Proteomes" id="UP000576393">
    <property type="component" value="Unassembled WGS sequence"/>
</dbReference>
<accession>A0A852V6K8</accession>
<protein>
    <submittedName>
        <fullName evidence="1">Uncharacterized protein</fullName>
    </submittedName>
</protein>
<dbReference type="EMBL" id="JACCCO010000003">
    <property type="protein sequence ID" value="NYF43740.1"/>
    <property type="molecule type" value="Genomic_DNA"/>
</dbReference>
<sequence length="51" mass="6087">MIDRIRRYLASPQGRRTVERVKVMARDPRNQQRARELMARIRGNRAAGPRR</sequence>
<evidence type="ECO:0000313" key="2">
    <source>
        <dbReference type="Proteomes" id="UP000576393"/>
    </source>
</evidence>